<reference evidence="1 2" key="1">
    <citation type="submission" date="2016-10" db="EMBL/GenBank/DDBJ databases">
        <title>Genome sequence of Planktotalea frisia SH6-1.</title>
        <authorList>
            <person name="Poehlein A."/>
            <person name="Bakenhus I."/>
            <person name="Voget S."/>
            <person name="Brinkhoff T."/>
            <person name="Simon M."/>
        </authorList>
    </citation>
    <scope>NUCLEOTIDE SEQUENCE [LARGE SCALE GENOMIC DNA]</scope>
    <source>
        <strain evidence="1 2">SH6-1</strain>
    </source>
</reference>
<protein>
    <submittedName>
        <fullName evidence="1">Uncharacterized protein</fullName>
    </submittedName>
</protein>
<dbReference type="EMBL" id="MLCB01000199">
    <property type="protein sequence ID" value="OJI92151.1"/>
    <property type="molecule type" value="Genomic_DNA"/>
</dbReference>
<sequence>MSAVCGFVNSAAKVRFGLGAAKAHLGPLPLRAYNRALVHQNDEATSTMGSDSCDNRKPSSLSAGISIDLDTLLLSEKAKILIAAPIKIQM</sequence>
<evidence type="ECO:0000313" key="2">
    <source>
        <dbReference type="Proteomes" id="UP000184514"/>
    </source>
</evidence>
<keyword evidence="2" id="KW-1185">Reference proteome</keyword>
<comment type="caution">
    <text evidence="1">The sequence shown here is derived from an EMBL/GenBank/DDBJ whole genome shotgun (WGS) entry which is preliminary data.</text>
</comment>
<dbReference type="AlphaFoldDB" id="A0A1L9NSD8"/>
<dbReference type="STRING" id="696762.PFRI_36180"/>
<proteinExistence type="predicted"/>
<dbReference type="Proteomes" id="UP000184514">
    <property type="component" value="Unassembled WGS sequence"/>
</dbReference>
<evidence type="ECO:0000313" key="1">
    <source>
        <dbReference type="EMBL" id="OJI92151.1"/>
    </source>
</evidence>
<accession>A0A1L9NSD8</accession>
<organism evidence="1 2">
    <name type="scientific">Planktotalea frisia</name>
    <dbReference type="NCBI Taxonomy" id="696762"/>
    <lineage>
        <taxon>Bacteria</taxon>
        <taxon>Pseudomonadati</taxon>
        <taxon>Pseudomonadota</taxon>
        <taxon>Alphaproteobacteria</taxon>
        <taxon>Rhodobacterales</taxon>
        <taxon>Paracoccaceae</taxon>
        <taxon>Planktotalea</taxon>
    </lineage>
</organism>
<name>A0A1L9NSD8_9RHOB</name>
<gene>
    <name evidence="1" type="ORF">PFRI_36180</name>
</gene>